<organism evidence="3 4">
    <name type="scientific">Pyrus ussuriensis x Pyrus communis</name>
    <dbReference type="NCBI Taxonomy" id="2448454"/>
    <lineage>
        <taxon>Eukaryota</taxon>
        <taxon>Viridiplantae</taxon>
        <taxon>Streptophyta</taxon>
        <taxon>Embryophyta</taxon>
        <taxon>Tracheophyta</taxon>
        <taxon>Spermatophyta</taxon>
        <taxon>Magnoliopsida</taxon>
        <taxon>eudicotyledons</taxon>
        <taxon>Gunneridae</taxon>
        <taxon>Pentapetalae</taxon>
        <taxon>rosids</taxon>
        <taxon>fabids</taxon>
        <taxon>Rosales</taxon>
        <taxon>Rosaceae</taxon>
        <taxon>Amygdaloideae</taxon>
        <taxon>Maleae</taxon>
        <taxon>Pyrus</taxon>
    </lineage>
</organism>
<reference evidence="3 4" key="3">
    <citation type="submission" date="2019-11" db="EMBL/GenBank/DDBJ databases">
        <title>A de novo genome assembly of a pear dwarfing rootstock.</title>
        <authorList>
            <person name="Wang F."/>
            <person name="Wang J."/>
            <person name="Li S."/>
            <person name="Zhang Y."/>
            <person name="Fang M."/>
            <person name="Ma L."/>
            <person name="Zhao Y."/>
            <person name="Jiang S."/>
        </authorList>
    </citation>
    <scope>NUCLEOTIDE SEQUENCE [LARGE SCALE GENOMIC DNA]</scope>
    <source>
        <strain evidence="3">S2</strain>
        <tissue evidence="3">Leaf</tissue>
    </source>
</reference>
<evidence type="ECO:0000313" key="4">
    <source>
        <dbReference type="Proteomes" id="UP000327157"/>
    </source>
</evidence>
<keyword evidence="4" id="KW-1185">Reference proteome</keyword>
<dbReference type="EMBL" id="SMOL01000559">
    <property type="protein sequence ID" value="KAB2605451.1"/>
    <property type="molecule type" value="Genomic_DNA"/>
</dbReference>
<protein>
    <submittedName>
        <fullName evidence="3">Uncharacterized protein</fullName>
    </submittedName>
</protein>
<name>A0A5N5FV38_9ROSA</name>
<accession>A0A5N5FV38</accession>
<evidence type="ECO:0000313" key="2">
    <source>
        <dbReference type="EMBL" id="KAB2604046.1"/>
    </source>
</evidence>
<dbReference type="AlphaFoldDB" id="A0A5N5FV38"/>
<feature type="region of interest" description="Disordered" evidence="1">
    <location>
        <begin position="1"/>
        <end position="51"/>
    </location>
</feature>
<comment type="caution">
    <text evidence="3">The sequence shown here is derived from an EMBL/GenBank/DDBJ whole genome shotgun (WGS) entry which is preliminary data.</text>
</comment>
<gene>
    <name evidence="3" type="ORF">D8674_005168</name>
    <name evidence="2" type="ORF">D8674_040426</name>
</gene>
<reference evidence="4" key="2">
    <citation type="submission" date="2019-10" db="EMBL/GenBank/DDBJ databases">
        <title>A de novo genome assembly of a pear dwarfing rootstock.</title>
        <authorList>
            <person name="Wang F."/>
            <person name="Wang J."/>
            <person name="Li S."/>
            <person name="Zhang Y."/>
            <person name="Fang M."/>
            <person name="Ma L."/>
            <person name="Zhao Y."/>
            <person name="Jiang S."/>
        </authorList>
    </citation>
    <scope>NUCLEOTIDE SEQUENCE [LARGE SCALE GENOMIC DNA]</scope>
</reference>
<dbReference type="Proteomes" id="UP000327157">
    <property type="component" value="Chromosome 11"/>
</dbReference>
<proteinExistence type="predicted"/>
<dbReference type="EMBL" id="SMOL01000650">
    <property type="protein sequence ID" value="KAB2604046.1"/>
    <property type="molecule type" value="Genomic_DNA"/>
</dbReference>
<sequence length="123" mass="13332">MRPFGSSLASGSMGTPKLSEMDGSGSGSGSQSQSTSTPRTPDSKQPLLSQGVMGGQVVAHTFNKKGMPFRMVDQEDFRDWIHDLNPKYELPNRHNVAAAVLELYFIEKGKIKCVVDSSTRGRG</sequence>
<reference evidence="3 4" key="1">
    <citation type="submission" date="2019-09" db="EMBL/GenBank/DDBJ databases">
        <authorList>
            <person name="Ou C."/>
        </authorList>
    </citation>
    <scope>NUCLEOTIDE SEQUENCE [LARGE SCALE GENOMIC DNA]</scope>
    <source>
        <strain evidence="3">S2</strain>
        <tissue evidence="3">Leaf</tissue>
    </source>
</reference>
<evidence type="ECO:0000313" key="3">
    <source>
        <dbReference type="EMBL" id="KAB2605451.1"/>
    </source>
</evidence>
<evidence type="ECO:0000256" key="1">
    <source>
        <dbReference type="SAM" id="MobiDB-lite"/>
    </source>
</evidence>
<dbReference type="OrthoDB" id="1723429at2759"/>